<reference evidence="2" key="1">
    <citation type="submission" date="2020-01" db="EMBL/GenBank/DDBJ databases">
        <title>Genome Sequencing of Three Apophysomyces-Like Fungal Strains Confirms a Novel Fungal Genus in the Mucoromycota with divergent Burkholderia-like Endosymbiotic Bacteria.</title>
        <authorList>
            <person name="Stajich J.E."/>
            <person name="Macias A.M."/>
            <person name="Carter-House D."/>
            <person name="Lovett B."/>
            <person name="Kasson L.R."/>
            <person name="Berry K."/>
            <person name="Grigoriev I."/>
            <person name="Chang Y."/>
            <person name="Spatafora J."/>
            <person name="Kasson M.T."/>
        </authorList>
    </citation>
    <scope>NUCLEOTIDE SEQUENCE</scope>
    <source>
        <strain evidence="2">NRRL A-21654</strain>
    </source>
</reference>
<keyword evidence="3" id="KW-1185">Reference proteome</keyword>
<evidence type="ECO:0000313" key="3">
    <source>
        <dbReference type="Proteomes" id="UP000605846"/>
    </source>
</evidence>
<keyword evidence="1" id="KW-0472">Membrane</keyword>
<name>A0A8H7BNZ0_9FUNG</name>
<organism evidence="2 3">
    <name type="scientific">Apophysomyces ossiformis</name>
    <dbReference type="NCBI Taxonomy" id="679940"/>
    <lineage>
        <taxon>Eukaryota</taxon>
        <taxon>Fungi</taxon>
        <taxon>Fungi incertae sedis</taxon>
        <taxon>Mucoromycota</taxon>
        <taxon>Mucoromycotina</taxon>
        <taxon>Mucoromycetes</taxon>
        <taxon>Mucorales</taxon>
        <taxon>Mucorineae</taxon>
        <taxon>Mucoraceae</taxon>
        <taxon>Apophysomyces</taxon>
    </lineage>
</organism>
<sequence>MRLRSASLFAAVSLIELPTVVLAVGSLRQRWRSDFLFAFSFFVLRLLFHAWMIVALKQHHRIQSLWIIAVGVFGLHVYWFGCIIRQQIRLHSEYTLKRISGITVAKRKQNVKRQHNLLDKVFAI</sequence>
<gene>
    <name evidence="2" type="ORF">EC973_005941</name>
</gene>
<dbReference type="Proteomes" id="UP000605846">
    <property type="component" value="Unassembled WGS sequence"/>
</dbReference>
<feature type="transmembrane region" description="Helical" evidence="1">
    <location>
        <begin position="63"/>
        <end position="81"/>
    </location>
</feature>
<evidence type="ECO:0000256" key="1">
    <source>
        <dbReference type="SAM" id="Phobius"/>
    </source>
</evidence>
<keyword evidence="1" id="KW-0812">Transmembrane</keyword>
<proteinExistence type="predicted"/>
<keyword evidence="1" id="KW-1133">Transmembrane helix</keyword>
<comment type="caution">
    <text evidence="2">The sequence shown here is derived from an EMBL/GenBank/DDBJ whole genome shotgun (WGS) entry which is preliminary data.</text>
</comment>
<feature type="transmembrane region" description="Helical" evidence="1">
    <location>
        <begin position="33"/>
        <end position="56"/>
    </location>
</feature>
<evidence type="ECO:0000313" key="2">
    <source>
        <dbReference type="EMBL" id="KAF7728537.1"/>
    </source>
</evidence>
<dbReference type="AlphaFoldDB" id="A0A8H7BNZ0"/>
<accession>A0A8H7BNZ0</accession>
<dbReference type="OrthoDB" id="341353at2759"/>
<protein>
    <submittedName>
        <fullName evidence="2">Uncharacterized protein</fullName>
    </submittedName>
</protein>
<dbReference type="EMBL" id="JABAYA010000035">
    <property type="protein sequence ID" value="KAF7728537.1"/>
    <property type="molecule type" value="Genomic_DNA"/>
</dbReference>